<evidence type="ECO:0000313" key="11">
    <source>
        <dbReference type="EMBL" id="MCU7380608.1"/>
    </source>
</evidence>
<evidence type="ECO:0000256" key="7">
    <source>
        <dbReference type="ARBA" id="ARBA00023118"/>
    </source>
</evidence>
<keyword evidence="6 11" id="KW-0695">RNA-directed DNA polymerase</keyword>
<evidence type="ECO:0000256" key="3">
    <source>
        <dbReference type="ARBA" id="ARBA00022695"/>
    </source>
</evidence>
<dbReference type="SUPFAM" id="SSF56672">
    <property type="entry name" value="DNA/RNA polymerases"/>
    <property type="match status" value="1"/>
</dbReference>
<name>A0A9J6QYQ7_9FIRM</name>
<accession>A0A9J6QYQ7</accession>
<dbReference type="EMBL" id="JAOSHN010000011">
    <property type="protein sequence ID" value="MCU7380608.1"/>
    <property type="molecule type" value="Genomic_DNA"/>
</dbReference>
<dbReference type="EC" id="2.7.7.49" evidence="1"/>
<comment type="similarity">
    <text evidence="8">Belongs to the bacterial reverse transcriptase family.</text>
</comment>
<comment type="caution">
    <text evidence="11">The sequence shown here is derived from an EMBL/GenBank/DDBJ whole genome shotgun (WGS) entry which is preliminary data.</text>
</comment>
<dbReference type="Proteomes" id="UP001065549">
    <property type="component" value="Unassembled WGS sequence"/>
</dbReference>
<evidence type="ECO:0000256" key="2">
    <source>
        <dbReference type="ARBA" id="ARBA00022679"/>
    </source>
</evidence>
<dbReference type="PANTHER" id="PTHR34047">
    <property type="entry name" value="NUCLEAR INTRON MATURASE 1, MITOCHONDRIAL-RELATED"/>
    <property type="match status" value="1"/>
</dbReference>
<proteinExistence type="inferred from homology"/>
<sequence length="333" mass="38993">MRYTNLWKYCDIQQCQDFLLSLELFDESRLTRQERLKCLYAVSRHAEKHYRKTFRKKADGSLRPLLEPDYLLKQIQRNLLCNVLERVPVSEYATAYRKGVSVRDNAAPHVASPQILKLDIENFFGSITDSMVFTKAFPREYFPYPAASLLTAICCYEGYLPQGAPTSAAISNLIMKDFDRYIGNWCREKGVNYTRYCDDLTFSGDFDWVEVKNKVRAFLNAMGFEMNKKKTKLLTAGQRQIVTGVVVNEKLQTPRAYRRELRQIYFYMKKYGMRSHLHNKLGREAANEEMASYLEHILGRVNFVLQIKPEDGCFKEMKAWILEKKKEEAHECL</sequence>
<dbReference type="GO" id="GO:0003723">
    <property type="term" value="F:RNA binding"/>
    <property type="evidence" value="ECO:0007669"/>
    <property type="project" value="InterPro"/>
</dbReference>
<dbReference type="CDD" id="cd03487">
    <property type="entry name" value="RT_Bac_retron_II"/>
    <property type="match status" value="1"/>
</dbReference>
<dbReference type="InterPro" id="IPR043502">
    <property type="entry name" value="DNA/RNA_pol_sf"/>
</dbReference>
<keyword evidence="5" id="KW-0460">Magnesium</keyword>
<evidence type="ECO:0000256" key="8">
    <source>
        <dbReference type="ARBA" id="ARBA00034120"/>
    </source>
</evidence>
<dbReference type="GO" id="GO:0046872">
    <property type="term" value="F:metal ion binding"/>
    <property type="evidence" value="ECO:0007669"/>
    <property type="project" value="UniProtKB-KW"/>
</dbReference>
<evidence type="ECO:0000256" key="4">
    <source>
        <dbReference type="ARBA" id="ARBA00022723"/>
    </source>
</evidence>
<evidence type="ECO:0000259" key="10">
    <source>
        <dbReference type="Pfam" id="PF00078"/>
    </source>
</evidence>
<dbReference type="PRINTS" id="PR00866">
    <property type="entry name" value="RNADNAPOLMS"/>
</dbReference>
<dbReference type="InterPro" id="IPR000123">
    <property type="entry name" value="Reverse_transcriptase_msDNA"/>
</dbReference>
<feature type="domain" description="Reverse transcriptase" evidence="10">
    <location>
        <begin position="56"/>
        <end position="235"/>
    </location>
</feature>
<gene>
    <name evidence="11" type="ORF">OBO34_20045</name>
</gene>
<evidence type="ECO:0000313" key="12">
    <source>
        <dbReference type="Proteomes" id="UP001065549"/>
    </source>
</evidence>
<dbReference type="GO" id="GO:0003964">
    <property type="term" value="F:RNA-directed DNA polymerase activity"/>
    <property type="evidence" value="ECO:0007669"/>
    <property type="project" value="UniProtKB-KW"/>
</dbReference>
<dbReference type="RefSeq" id="WP_253019371.1">
    <property type="nucleotide sequence ID" value="NZ_JAOSHN010000011.1"/>
</dbReference>
<evidence type="ECO:0000256" key="1">
    <source>
        <dbReference type="ARBA" id="ARBA00012493"/>
    </source>
</evidence>
<dbReference type="PANTHER" id="PTHR34047:SF7">
    <property type="entry name" value="RNA-DIRECTED DNA POLYMERASE"/>
    <property type="match status" value="1"/>
</dbReference>
<dbReference type="InterPro" id="IPR000477">
    <property type="entry name" value="RT_dom"/>
</dbReference>
<keyword evidence="7" id="KW-0051">Antiviral defense</keyword>
<keyword evidence="12" id="KW-1185">Reference proteome</keyword>
<evidence type="ECO:0000256" key="5">
    <source>
        <dbReference type="ARBA" id="ARBA00022842"/>
    </source>
</evidence>
<dbReference type="Pfam" id="PF00078">
    <property type="entry name" value="RVT_1"/>
    <property type="match status" value="1"/>
</dbReference>
<dbReference type="GO" id="GO:0051607">
    <property type="term" value="P:defense response to virus"/>
    <property type="evidence" value="ECO:0007669"/>
    <property type="project" value="UniProtKB-KW"/>
</dbReference>
<keyword evidence="3" id="KW-0548">Nucleotidyltransferase</keyword>
<evidence type="ECO:0000256" key="6">
    <source>
        <dbReference type="ARBA" id="ARBA00022918"/>
    </source>
</evidence>
<keyword evidence="4" id="KW-0479">Metal-binding</keyword>
<dbReference type="AlphaFoldDB" id="A0A9J6QYQ7"/>
<organism evidence="11 12">
    <name type="scientific">Hominibacterium faecale</name>
    <dbReference type="NCBI Taxonomy" id="2839743"/>
    <lineage>
        <taxon>Bacteria</taxon>
        <taxon>Bacillati</taxon>
        <taxon>Bacillota</taxon>
        <taxon>Clostridia</taxon>
        <taxon>Peptostreptococcales</taxon>
        <taxon>Anaerovoracaceae</taxon>
        <taxon>Hominibacterium</taxon>
    </lineage>
</organism>
<evidence type="ECO:0000256" key="9">
    <source>
        <dbReference type="ARBA" id="ARBA00048173"/>
    </source>
</evidence>
<dbReference type="InterPro" id="IPR051083">
    <property type="entry name" value="GrpII_Intron_Splice-Mob/Def"/>
</dbReference>
<comment type="catalytic activity">
    <reaction evidence="9">
        <text>DNA(n) + a 2'-deoxyribonucleoside 5'-triphosphate = DNA(n+1) + diphosphate</text>
        <dbReference type="Rhea" id="RHEA:22508"/>
        <dbReference type="Rhea" id="RHEA-COMP:17339"/>
        <dbReference type="Rhea" id="RHEA-COMP:17340"/>
        <dbReference type="ChEBI" id="CHEBI:33019"/>
        <dbReference type="ChEBI" id="CHEBI:61560"/>
        <dbReference type="ChEBI" id="CHEBI:173112"/>
        <dbReference type="EC" id="2.7.7.49"/>
    </reaction>
</comment>
<reference evidence="11" key="1">
    <citation type="submission" date="2022-09" db="EMBL/GenBank/DDBJ databases">
        <title>Culturomic study of gut microbiota in children with autism spectrum disorder.</title>
        <authorList>
            <person name="Efimov B.A."/>
            <person name="Chaplin A.V."/>
            <person name="Sokolova S.R."/>
            <person name="Pikina A.P."/>
            <person name="Korzhanova M."/>
            <person name="Belova V."/>
            <person name="Korostin D."/>
        </authorList>
    </citation>
    <scope>NUCLEOTIDE SEQUENCE</scope>
    <source>
        <strain evidence="11">ASD5510</strain>
    </source>
</reference>
<keyword evidence="2" id="KW-0808">Transferase</keyword>
<protein>
    <recommendedName>
        <fullName evidence="1">RNA-directed DNA polymerase</fullName>
        <ecNumber evidence="1">2.7.7.49</ecNumber>
    </recommendedName>
</protein>